<dbReference type="InterPro" id="IPR016181">
    <property type="entry name" value="Acyl_CoA_acyltransferase"/>
</dbReference>
<gene>
    <name evidence="4" type="ORF">PZA18_09840</name>
</gene>
<protein>
    <submittedName>
        <fullName evidence="4">GNAT family N-acetyltransferase</fullName>
    </submittedName>
</protein>
<dbReference type="InterPro" id="IPR050832">
    <property type="entry name" value="Bact_Acetyltransf"/>
</dbReference>
<comment type="caution">
    <text evidence="4">The sequence shown here is derived from an EMBL/GenBank/DDBJ whole genome shotgun (WGS) entry which is preliminary data.</text>
</comment>
<evidence type="ECO:0000256" key="1">
    <source>
        <dbReference type="ARBA" id="ARBA00022679"/>
    </source>
</evidence>
<accession>A0ABT7DWB0</accession>
<name>A0ABT7DWB0_9NEIS</name>
<proteinExistence type="predicted"/>
<dbReference type="PROSITE" id="PS51186">
    <property type="entry name" value="GNAT"/>
    <property type="match status" value="1"/>
</dbReference>
<keyword evidence="1" id="KW-0808">Transferase</keyword>
<evidence type="ECO:0000313" key="5">
    <source>
        <dbReference type="Proteomes" id="UP001172778"/>
    </source>
</evidence>
<dbReference type="PANTHER" id="PTHR43877">
    <property type="entry name" value="AMINOALKYLPHOSPHONATE N-ACETYLTRANSFERASE-RELATED-RELATED"/>
    <property type="match status" value="1"/>
</dbReference>
<keyword evidence="5" id="KW-1185">Reference proteome</keyword>
<evidence type="ECO:0000256" key="2">
    <source>
        <dbReference type="ARBA" id="ARBA00023315"/>
    </source>
</evidence>
<reference evidence="4" key="1">
    <citation type="submission" date="2023-03" db="EMBL/GenBank/DDBJ databases">
        <title>Chitinimonas shenzhenensis gen. nov., sp. nov., a novel member of family Burkholderiaceae isolated from activated sludge collected in Shen Zhen, China.</title>
        <authorList>
            <person name="Wang X."/>
        </authorList>
    </citation>
    <scope>NUCLEOTIDE SEQUENCE</scope>
    <source>
        <strain evidence="4">DQS-5</strain>
    </source>
</reference>
<dbReference type="CDD" id="cd04301">
    <property type="entry name" value="NAT_SF"/>
    <property type="match status" value="1"/>
</dbReference>
<dbReference type="Gene3D" id="3.40.630.30">
    <property type="match status" value="1"/>
</dbReference>
<dbReference type="InterPro" id="IPR000182">
    <property type="entry name" value="GNAT_dom"/>
</dbReference>
<dbReference type="RefSeq" id="WP_284100663.1">
    <property type="nucleotide sequence ID" value="NZ_JARRAF010000009.1"/>
</dbReference>
<feature type="domain" description="N-acetyltransferase" evidence="3">
    <location>
        <begin position="14"/>
        <end position="185"/>
    </location>
</feature>
<evidence type="ECO:0000313" key="4">
    <source>
        <dbReference type="EMBL" id="MDK2124351.1"/>
    </source>
</evidence>
<dbReference type="Proteomes" id="UP001172778">
    <property type="component" value="Unassembled WGS sequence"/>
</dbReference>
<keyword evidence="2" id="KW-0012">Acyltransferase</keyword>
<dbReference type="Pfam" id="PF00583">
    <property type="entry name" value="Acetyltransf_1"/>
    <property type="match status" value="1"/>
</dbReference>
<dbReference type="EMBL" id="JARRAF010000009">
    <property type="protein sequence ID" value="MDK2124351.1"/>
    <property type="molecule type" value="Genomic_DNA"/>
</dbReference>
<evidence type="ECO:0000259" key="3">
    <source>
        <dbReference type="PROSITE" id="PS51186"/>
    </source>
</evidence>
<sequence length="185" mass="20406">MTTHESFATATFPVDIRPLTGDETNAALPDLIGLLRDAVDNGASVGFMAPLAESTARQYWLDVFASLSRGEREIWVAQAGDRLVGAVQLEPCGKANGRHRAEVQKLFVHSHWRRKGLARRLMQALEQWALEHGRSLLVLDTETGSAAEQLYQSLGFALSGQIPDFALSPDGTLRPTSVYYRQLSR</sequence>
<dbReference type="SUPFAM" id="SSF55729">
    <property type="entry name" value="Acyl-CoA N-acyltransferases (Nat)"/>
    <property type="match status" value="1"/>
</dbReference>
<organism evidence="4 5">
    <name type="scientific">Parachitinimonas caeni</name>
    <dbReference type="NCBI Taxonomy" id="3031301"/>
    <lineage>
        <taxon>Bacteria</taxon>
        <taxon>Pseudomonadati</taxon>
        <taxon>Pseudomonadota</taxon>
        <taxon>Betaproteobacteria</taxon>
        <taxon>Neisseriales</taxon>
        <taxon>Chitinibacteraceae</taxon>
        <taxon>Parachitinimonas</taxon>
    </lineage>
</organism>